<evidence type="ECO:0000313" key="3">
    <source>
        <dbReference type="Proteomes" id="UP000696280"/>
    </source>
</evidence>
<feature type="compositionally biased region" description="Pro residues" evidence="1">
    <location>
        <begin position="1"/>
        <end position="10"/>
    </location>
</feature>
<accession>A0A9N9KS99</accession>
<feature type="region of interest" description="Disordered" evidence="1">
    <location>
        <begin position="1"/>
        <end position="24"/>
    </location>
</feature>
<sequence>MSPAKAPPPSAREKRLARENDDGHLNLPVYDVTSRLERGGPTTITCPFSGMRFFSELTSERSSRLLTEDIGPTWEGYPMGQNVELGAAMAGKFDHKEYSAEEQKRYLNNLDITYVVEPFGDSIKDDAALIVLMEEESGINYDARILCDQFAAPNYRGKWEPPRPAPDDEKDILVPEPGTIALGRSDESESVQMQQVTTAMLYLTNYRKRTRIGGLAYGRAGTLLKFMQDAPPDGGQIRLAHIKPKENYDSLVHNSSKKIKAGFVCHLRTETEALFFDPVRTRRPNEVYGPISLAMGEDRENNRMVPYEEEYNIIQRNLRASNQPYQLVRYGKVRGDFGVRRPHSESTKEEISAKRQAFVQAITFMEEWL</sequence>
<dbReference type="Proteomes" id="UP000696280">
    <property type="component" value="Unassembled WGS sequence"/>
</dbReference>
<comment type="caution">
    <text evidence="2">The sequence shown here is derived from an EMBL/GenBank/DDBJ whole genome shotgun (WGS) entry which is preliminary data.</text>
</comment>
<gene>
    <name evidence="2" type="ORF">HYFRA_00007957</name>
</gene>
<protein>
    <submittedName>
        <fullName evidence="2">Uncharacterized protein</fullName>
    </submittedName>
</protein>
<keyword evidence="3" id="KW-1185">Reference proteome</keyword>
<feature type="compositionally biased region" description="Basic and acidic residues" evidence="1">
    <location>
        <begin position="11"/>
        <end position="24"/>
    </location>
</feature>
<proteinExistence type="predicted"/>
<evidence type="ECO:0000313" key="2">
    <source>
        <dbReference type="EMBL" id="CAG8951210.1"/>
    </source>
</evidence>
<dbReference type="OrthoDB" id="10312532at2759"/>
<reference evidence="2" key="1">
    <citation type="submission" date="2021-07" db="EMBL/GenBank/DDBJ databases">
        <authorList>
            <person name="Durling M."/>
        </authorList>
    </citation>
    <scope>NUCLEOTIDE SEQUENCE</scope>
</reference>
<dbReference type="AlphaFoldDB" id="A0A9N9KS99"/>
<name>A0A9N9KS99_9HELO</name>
<dbReference type="EMBL" id="CAJVRL010000041">
    <property type="protein sequence ID" value="CAG8951210.1"/>
    <property type="molecule type" value="Genomic_DNA"/>
</dbReference>
<evidence type="ECO:0000256" key="1">
    <source>
        <dbReference type="SAM" id="MobiDB-lite"/>
    </source>
</evidence>
<organism evidence="2 3">
    <name type="scientific">Hymenoscyphus fraxineus</name>
    <dbReference type="NCBI Taxonomy" id="746836"/>
    <lineage>
        <taxon>Eukaryota</taxon>
        <taxon>Fungi</taxon>
        <taxon>Dikarya</taxon>
        <taxon>Ascomycota</taxon>
        <taxon>Pezizomycotina</taxon>
        <taxon>Leotiomycetes</taxon>
        <taxon>Helotiales</taxon>
        <taxon>Helotiaceae</taxon>
        <taxon>Hymenoscyphus</taxon>
    </lineage>
</organism>